<dbReference type="InterPro" id="IPR029045">
    <property type="entry name" value="ClpP/crotonase-like_dom_sf"/>
</dbReference>
<keyword evidence="3" id="KW-1185">Reference proteome</keyword>
<accession>A0A7U9JBN4</accession>
<dbReference type="AlphaFoldDB" id="A0A7U9JBN4"/>
<evidence type="ECO:0000313" key="2">
    <source>
        <dbReference type="EMBL" id="ESU72531.1"/>
    </source>
</evidence>
<dbReference type="EMBL" id="AYSF01000041">
    <property type="protein sequence ID" value="ESU72531.1"/>
    <property type="molecule type" value="Genomic_DNA"/>
</dbReference>
<dbReference type="PANTHER" id="PTHR43459:SF1">
    <property type="entry name" value="EG:BACN32G11.4 PROTEIN"/>
    <property type="match status" value="1"/>
</dbReference>
<dbReference type="SUPFAM" id="SSF52096">
    <property type="entry name" value="ClpP/crotonase"/>
    <property type="match status" value="1"/>
</dbReference>
<dbReference type="GO" id="GO:0003824">
    <property type="term" value="F:catalytic activity"/>
    <property type="evidence" value="ECO:0007669"/>
    <property type="project" value="UniProtKB-ARBA"/>
</dbReference>
<sequence>MANEKKWIIIQRRKAMETVVLTFDQNKAILELNRPQALNAMDVQMLTELVDALRKIKESDASVVVIRGKGRGFSAGGDIKTMLAVDDPSQFQTVMKTIQEMIMLLYTMPKITVSLIHGPAAGLGFSFALASDYLIATKEARLAMNFIGIGLIPDGGGHFFLAQRVGTAKAKQIIWEGKPMSADEAQQLGLIDFIVEDEQQAEQAIASLQEKPLQAMIATKMLYVEQTKEDLLRVLELETDAQQRMRQTEDHREGVRAFLEKRKPVFRGR</sequence>
<organism evidence="2 3">
    <name type="scientific">Geobacillus thermopakistaniensis (strain MAS1)</name>
    <dbReference type="NCBI Taxonomy" id="1408282"/>
    <lineage>
        <taxon>Bacteria</taxon>
        <taxon>Bacillati</taxon>
        <taxon>Bacillota</taxon>
        <taxon>Bacilli</taxon>
        <taxon>Bacillales</taxon>
        <taxon>Anoxybacillaceae</taxon>
        <taxon>Geobacillus</taxon>
    </lineage>
</organism>
<gene>
    <name evidence="2" type="ORF">T260_07510</name>
</gene>
<dbReference type="InterPro" id="IPR014748">
    <property type="entry name" value="Enoyl-CoA_hydra_C"/>
</dbReference>
<dbReference type="CDD" id="cd06558">
    <property type="entry name" value="crotonase-like"/>
    <property type="match status" value="1"/>
</dbReference>
<comment type="caution">
    <text evidence="2">The sequence shown here is derived from an EMBL/GenBank/DDBJ whole genome shotgun (WGS) entry which is preliminary data.</text>
</comment>
<protein>
    <submittedName>
        <fullName evidence="2">Enoyl-CoA hydratase</fullName>
    </submittedName>
</protein>
<name>A0A7U9JBN4_GEOTM</name>
<comment type="similarity">
    <text evidence="1">Belongs to the enoyl-CoA hydratase/isomerase family.</text>
</comment>
<evidence type="ECO:0000256" key="1">
    <source>
        <dbReference type="ARBA" id="ARBA00005254"/>
    </source>
</evidence>
<dbReference type="PANTHER" id="PTHR43459">
    <property type="entry name" value="ENOYL-COA HYDRATASE"/>
    <property type="match status" value="1"/>
</dbReference>
<dbReference type="Gene3D" id="1.10.12.10">
    <property type="entry name" value="Lyase 2-enoyl-coa Hydratase, Chain A, domain 2"/>
    <property type="match status" value="1"/>
</dbReference>
<dbReference type="Proteomes" id="UP000018339">
    <property type="component" value="Unassembled WGS sequence"/>
</dbReference>
<proteinExistence type="inferred from homology"/>
<dbReference type="Pfam" id="PF00378">
    <property type="entry name" value="ECH_1"/>
    <property type="match status" value="1"/>
</dbReference>
<evidence type="ECO:0000313" key="3">
    <source>
        <dbReference type="Proteomes" id="UP000018339"/>
    </source>
</evidence>
<dbReference type="NCBIfam" id="NF005804">
    <property type="entry name" value="PRK07659.1"/>
    <property type="match status" value="1"/>
</dbReference>
<dbReference type="InterPro" id="IPR001753">
    <property type="entry name" value="Enoyl-CoA_hydra/iso"/>
</dbReference>
<reference evidence="2 3" key="1">
    <citation type="journal article" date="2014" name="Genome Announc.">
        <title>Draft Genome Sequence of Geobacillus thermopakistaniensis Strain MAS1.</title>
        <authorList>
            <person name="Siddiqui M.A."/>
            <person name="Rashid N."/>
            <person name="Ayyampalayam S."/>
            <person name="Whitman W.B."/>
        </authorList>
    </citation>
    <scope>NUCLEOTIDE SEQUENCE [LARGE SCALE GENOMIC DNA]</scope>
    <source>
        <strain evidence="2 3">MAS1</strain>
    </source>
</reference>
<dbReference type="Gene3D" id="3.90.226.10">
    <property type="entry name" value="2-enoyl-CoA Hydratase, Chain A, domain 1"/>
    <property type="match status" value="1"/>
</dbReference>